<dbReference type="GO" id="GO:1904294">
    <property type="term" value="P:positive regulation of ERAD pathway"/>
    <property type="evidence" value="ECO:0007669"/>
    <property type="project" value="TreeGrafter"/>
</dbReference>
<feature type="transmembrane region" description="Helical" evidence="2">
    <location>
        <begin position="15"/>
        <end position="35"/>
    </location>
</feature>
<dbReference type="GO" id="GO:0034976">
    <property type="term" value="P:response to endoplasmic reticulum stress"/>
    <property type="evidence" value="ECO:0007669"/>
    <property type="project" value="TreeGrafter"/>
</dbReference>
<dbReference type="PANTHER" id="PTHR21650">
    <property type="entry name" value="MEMBRALIN/KINETOCHORE PROTEIN NUF2"/>
    <property type="match status" value="1"/>
</dbReference>
<comment type="caution">
    <text evidence="3">The sequence shown here is derived from an EMBL/GenBank/DDBJ whole genome shotgun (WGS) entry which is preliminary data.</text>
</comment>
<dbReference type="OrthoDB" id="6779347at2759"/>
<evidence type="ECO:0000313" key="3">
    <source>
        <dbReference type="EMBL" id="KAJ7377038.1"/>
    </source>
</evidence>
<keyword evidence="2" id="KW-0472">Membrane</keyword>
<evidence type="ECO:0000256" key="1">
    <source>
        <dbReference type="SAM" id="MobiDB-lite"/>
    </source>
</evidence>
<feature type="transmembrane region" description="Helical" evidence="2">
    <location>
        <begin position="311"/>
        <end position="330"/>
    </location>
</feature>
<feature type="compositionally biased region" description="Polar residues" evidence="1">
    <location>
        <begin position="104"/>
        <end position="113"/>
    </location>
</feature>
<dbReference type="PANTHER" id="PTHR21650:SF4">
    <property type="entry name" value="MEMBRALIN"/>
    <property type="match status" value="1"/>
</dbReference>
<name>A0A9X0CWL1_9CNID</name>
<evidence type="ECO:0000256" key="2">
    <source>
        <dbReference type="SAM" id="Phobius"/>
    </source>
</evidence>
<keyword evidence="2" id="KW-0812">Transmembrane</keyword>
<dbReference type="AlphaFoldDB" id="A0A9X0CWL1"/>
<protein>
    <recommendedName>
        <fullName evidence="5">Membralin</fullName>
    </recommendedName>
</protein>
<dbReference type="GO" id="GO:0005783">
    <property type="term" value="C:endoplasmic reticulum"/>
    <property type="evidence" value="ECO:0007669"/>
    <property type="project" value="TreeGrafter"/>
</dbReference>
<keyword evidence="4" id="KW-1185">Reference proteome</keyword>
<gene>
    <name evidence="3" type="ORF">OS493_030996</name>
</gene>
<evidence type="ECO:0000313" key="4">
    <source>
        <dbReference type="Proteomes" id="UP001163046"/>
    </source>
</evidence>
<proteinExistence type="predicted"/>
<dbReference type="Pfam" id="PF09746">
    <property type="entry name" value="Membralin"/>
    <property type="match status" value="1"/>
</dbReference>
<sequence>MALMYARSFPPPVRLLLEMGVLMKAITCFVILGYIHNAFSRTPINCLDHVKDKWPRDGVLRVVISRSAAVSRLSENDTTRTNFTNSSITESIRHVNISHLGGNIKSNDSSSSVRDIYGHSSDSTPQKNHLPVRDTVVPSAFELLAPIKVEGERKEEYAVEYALEYGFLRLSSESRKKLGIPVLLVELDECIVDLQSISVATIYCLFVQTQHWSSVFGDSLSRFLLDEFLGYDDVLMSSVKRLAEYEDNKGYLRNVVTGDHFRFVSMWMARTSYLVALVLMFIFTISISMLLRYCHHQIFVFIVNLLQMLDLNVTIAFPAAPLFTVILSLVGMEAIMSEFFNDTTTSFYIILIVWTADQYDAICCHTQQSKKYWLRFFYLYHFAFYAYHYRFNGQYSGLALVTSWLFIQHSMLFFFHHYELPVILSHQADPEEDLLADPIAALTDEVNVPAIDEIPNHPPPENFPQPDVLVNDDDDGQVVYSSSTRETIHFTTEGDGRVRVDTSLTRRRWTRPNDTAADDLPEEHFSSYHLPGHVNIADEFESIAGYNTWQQQHQGGGSAAAQAADAAAGPPTNDSS</sequence>
<accession>A0A9X0CWL1</accession>
<dbReference type="EMBL" id="MU826384">
    <property type="protein sequence ID" value="KAJ7377038.1"/>
    <property type="molecule type" value="Genomic_DNA"/>
</dbReference>
<feature type="transmembrane region" description="Helical" evidence="2">
    <location>
        <begin position="272"/>
        <end position="291"/>
    </location>
</feature>
<organism evidence="3 4">
    <name type="scientific">Desmophyllum pertusum</name>
    <dbReference type="NCBI Taxonomy" id="174260"/>
    <lineage>
        <taxon>Eukaryota</taxon>
        <taxon>Metazoa</taxon>
        <taxon>Cnidaria</taxon>
        <taxon>Anthozoa</taxon>
        <taxon>Hexacorallia</taxon>
        <taxon>Scleractinia</taxon>
        <taxon>Caryophylliina</taxon>
        <taxon>Caryophylliidae</taxon>
        <taxon>Desmophyllum</taxon>
    </lineage>
</organism>
<feature type="transmembrane region" description="Helical" evidence="2">
    <location>
        <begin position="372"/>
        <end position="389"/>
    </location>
</feature>
<keyword evidence="2" id="KW-1133">Transmembrane helix</keyword>
<feature type="region of interest" description="Disordered" evidence="1">
    <location>
        <begin position="551"/>
        <end position="576"/>
    </location>
</feature>
<feature type="compositionally biased region" description="Low complexity" evidence="1">
    <location>
        <begin position="559"/>
        <end position="569"/>
    </location>
</feature>
<reference evidence="3" key="1">
    <citation type="submission" date="2023-01" db="EMBL/GenBank/DDBJ databases">
        <title>Genome assembly of the deep-sea coral Lophelia pertusa.</title>
        <authorList>
            <person name="Herrera S."/>
            <person name="Cordes E."/>
        </authorList>
    </citation>
    <scope>NUCLEOTIDE SEQUENCE</scope>
    <source>
        <strain evidence="3">USNM1676648</strain>
        <tissue evidence="3">Polyp</tissue>
    </source>
</reference>
<evidence type="ECO:0008006" key="5">
    <source>
        <dbReference type="Google" id="ProtNLM"/>
    </source>
</evidence>
<feature type="region of interest" description="Disordered" evidence="1">
    <location>
        <begin position="103"/>
        <end position="130"/>
    </location>
</feature>
<dbReference type="Proteomes" id="UP001163046">
    <property type="component" value="Unassembled WGS sequence"/>
</dbReference>
<dbReference type="InterPro" id="IPR019144">
    <property type="entry name" value="Membralin"/>
</dbReference>